<name>A0A6N3T965_9PROT</name>
<dbReference type="Proteomes" id="UP000321104">
    <property type="component" value="Unassembled WGS sequence"/>
</dbReference>
<dbReference type="RefSeq" id="WP_048844491.1">
    <property type="nucleotide sequence ID" value="NZ_BAMW01000003.1"/>
</dbReference>
<evidence type="ECO:0000313" key="1">
    <source>
        <dbReference type="EMBL" id="GAN61911.1"/>
    </source>
</evidence>
<evidence type="ECO:0000313" key="4">
    <source>
        <dbReference type="Proteomes" id="UP000321104"/>
    </source>
</evidence>
<dbReference type="Pfam" id="PF06073">
    <property type="entry name" value="DUF934"/>
    <property type="match status" value="1"/>
</dbReference>
<reference evidence="1 3" key="1">
    <citation type="submission" date="2012-11" db="EMBL/GenBank/DDBJ databases">
        <title>Whole genome sequence of Acetobacter indonesiensis 5H-1.</title>
        <authorList>
            <person name="Azuma Y."/>
            <person name="Higashiura N."/>
            <person name="Hirakawa H."/>
            <person name="Matsushita K."/>
        </authorList>
    </citation>
    <scope>NUCLEOTIDE SEQUENCE [LARGE SCALE GENOMIC DNA]</scope>
    <source>
        <strain evidence="1 3">5H-1</strain>
    </source>
</reference>
<organism evidence="2 4">
    <name type="scientific">Acetobacter indonesiensis</name>
    <dbReference type="NCBI Taxonomy" id="104101"/>
    <lineage>
        <taxon>Bacteria</taxon>
        <taxon>Pseudomonadati</taxon>
        <taxon>Pseudomonadota</taxon>
        <taxon>Alphaproteobacteria</taxon>
        <taxon>Acetobacterales</taxon>
        <taxon>Acetobacteraceae</taxon>
        <taxon>Acetobacter</taxon>
    </lineage>
</organism>
<protein>
    <recommendedName>
        <fullName evidence="5">Oxidoreductase</fullName>
    </recommendedName>
</protein>
<accession>A0A6N3T965</accession>
<proteinExistence type="predicted"/>
<dbReference type="AlphaFoldDB" id="A0A6N3T965"/>
<evidence type="ECO:0000313" key="2">
    <source>
        <dbReference type="EMBL" id="GEN04638.1"/>
    </source>
</evidence>
<dbReference type="EMBL" id="BAMW01000003">
    <property type="protein sequence ID" value="GAN61911.1"/>
    <property type="molecule type" value="Genomic_DNA"/>
</dbReference>
<evidence type="ECO:0008006" key="5">
    <source>
        <dbReference type="Google" id="ProtNLM"/>
    </source>
</evidence>
<dbReference type="Proteomes" id="UP000032673">
    <property type="component" value="Unassembled WGS sequence"/>
</dbReference>
<comment type="caution">
    <text evidence="2">The sequence shown here is derived from an EMBL/GenBank/DDBJ whole genome shotgun (WGS) entry which is preliminary data.</text>
</comment>
<gene>
    <name evidence="1" type="ORF">Abin_003_028</name>
    <name evidence="2" type="ORF">AIN02nite_26630</name>
</gene>
<keyword evidence="3" id="KW-1185">Reference proteome</keyword>
<evidence type="ECO:0000313" key="3">
    <source>
        <dbReference type="Proteomes" id="UP000032673"/>
    </source>
</evidence>
<reference evidence="2 4" key="2">
    <citation type="submission" date="2019-07" db="EMBL/GenBank/DDBJ databases">
        <title>Whole genome shotgun sequence of Acetobacter indonesiensis NBRC 16471.</title>
        <authorList>
            <person name="Hosoyama A."/>
            <person name="Uohara A."/>
            <person name="Ohji S."/>
            <person name="Ichikawa N."/>
        </authorList>
    </citation>
    <scope>NUCLEOTIDE SEQUENCE [LARGE SCALE GENOMIC DNA]</scope>
    <source>
        <strain evidence="2 4">NBRC 16471</strain>
    </source>
</reference>
<dbReference type="InterPro" id="IPR008318">
    <property type="entry name" value="UCP030820"/>
</dbReference>
<sequence>MVLVNKAAEEIPETWSYPEDLVSPVVANQILSLSVMEKLDKKQSLIQPLGLYAPAGTVIDELLPYIHLVSVILIDFPKFRDGRGFTLARNLRQQANFQQDIRARGHLIPDQFPALLKCGFTSFLLPKEHPPEQLLAMLQNNTVEKKQPLLIRLLKK</sequence>
<dbReference type="EMBL" id="BJXQ01000023">
    <property type="protein sequence ID" value="GEN04638.1"/>
    <property type="molecule type" value="Genomic_DNA"/>
</dbReference>